<evidence type="ECO:0000313" key="2">
    <source>
        <dbReference type="Proteomes" id="UP000438429"/>
    </source>
</evidence>
<gene>
    <name evidence="1" type="ORF">F2P81_015038</name>
</gene>
<proteinExistence type="predicted"/>
<name>A0A6A4SKR3_SCOMX</name>
<dbReference type="EMBL" id="VEVO01000013">
    <property type="protein sequence ID" value="KAF0032748.1"/>
    <property type="molecule type" value="Genomic_DNA"/>
</dbReference>
<organism evidence="1 2">
    <name type="scientific">Scophthalmus maximus</name>
    <name type="common">Turbot</name>
    <name type="synonym">Psetta maxima</name>
    <dbReference type="NCBI Taxonomy" id="52904"/>
    <lineage>
        <taxon>Eukaryota</taxon>
        <taxon>Metazoa</taxon>
        <taxon>Chordata</taxon>
        <taxon>Craniata</taxon>
        <taxon>Vertebrata</taxon>
        <taxon>Euteleostomi</taxon>
        <taxon>Actinopterygii</taxon>
        <taxon>Neopterygii</taxon>
        <taxon>Teleostei</taxon>
        <taxon>Neoteleostei</taxon>
        <taxon>Acanthomorphata</taxon>
        <taxon>Carangaria</taxon>
        <taxon>Pleuronectiformes</taxon>
        <taxon>Pleuronectoidei</taxon>
        <taxon>Scophthalmidae</taxon>
        <taxon>Scophthalmus</taxon>
    </lineage>
</organism>
<evidence type="ECO:0000313" key="1">
    <source>
        <dbReference type="EMBL" id="KAF0032748.1"/>
    </source>
</evidence>
<sequence>MVKTSLVVRCVCVCVRAREGLEPAALRTVLGERAEVNGRPVRRTRLCLLCEKVLCSQPLPSPRHAAAFEPLLPSSSSPARPPKERSNELIRSLRVVRFANVRIRM</sequence>
<protein>
    <submittedName>
        <fullName evidence="1">Uncharacterized protein</fullName>
    </submittedName>
</protein>
<comment type="caution">
    <text evidence="1">The sequence shown here is derived from an EMBL/GenBank/DDBJ whole genome shotgun (WGS) entry which is preliminary data.</text>
</comment>
<reference evidence="1 2" key="1">
    <citation type="submission" date="2019-06" db="EMBL/GenBank/DDBJ databases">
        <title>Draft genomes of female and male turbot (Scophthalmus maximus).</title>
        <authorList>
            <person name="Xu H."/>
            <person name="Xu X.-W."/>
            <person name="Shao C."/>
            <person name="Chen S."/>
        </authorList>
    </citation>
    <scope>NUCLEOTIDE SEQUENCE [LARGE SCALE GENOMIC DNA]</scope>
    <source>
        <strain evidence="1">Ysfricsl-2016a</strain>
        <tissue evidence="1">Blood</tissue>
    </source>
</reference>
<dbReference type="AlphaFoldDB" id="A0A6A4SKR3"/>
<accession>A0A6A4SKR3</accession>
<dbReference type="Proteomes" id="UP000438429">
    <property type="component" value="Unassembled WGS sequence"/>
</dbReference>